<feature type="region of interest" description="Disordered" evidence="2">
    <location>
        <begin position="230"/>
        <end position="358"/>
    </location>
</feature>
<dbReference type="PANTHER" id="PTHR18839">
    <property type="entry name" value="MITOTIC INTERACTOR AND SUBSTRATE OF PLK1 MISP FAMILY MEMBER"/>
    <property type="match status" value="1"/>
</dbReference>
<evidence type="ECO:0000313" key="4">
    <source>
        <dbReference type="Ensembl" id="ENSSSUP00005010281.1"/>
    </source>
</evidence>
<feature type="region of interest" description="Disordered" evidence="2">
    <location>
        <begin position="571"/>
        <end position="600"/>
    </location>
</feature>
<protein>
    <submittedName>
        <fullName evidence="4">Mitotic spindle positioning</fullName>
    </submittedName>
</protein>
<evidence type="ECO:0000259" key="3">
    <source>
        <dbReference type="Pfam" id="PF15304"/>
    </source>
</evidence>
<dbReference type="PANTHER" id="PTHR18839:SF3">
    <property type="entry name" value="MITOTIC INTERACTOR AND SUBSTRATE OF PLK1"/>
    <property type="match status" value="1"/>
</dbReference>
<dbReference type="GeneID" id="115274103"/>
<reference evidence="4" key="3">
    <citation type="submission" date="2025-09" db="UniProtKB">
        <authorList>
            <consortium name="Ensembl"/>
        </authorList>
    </citation>
    <scope>IDENTIFICATION</scope>
</reference>
<accession>A0A673TMK4</accession>
<feature type="region of interest" description="Disordered" evidence="2">
    <location>
        <begin position="525"/>
        <end position="552"/>
    </location>
</feature>
<dbReference type="Proteomes" id="UP000472268">
    <property type="component" value="Chromosome 12"/>
</dbReference>
<feature type="region of interest" description="Disordered" evidence="2">
    <location>
        <begin position="136"/>
        <end position="160"/>
    </location>
</feature>
<feature type="region of interest" description="Disordered" evidence="2">
    <location>
        <begin position="37"/>
        <end position="81"/>
    </location>
</feature>
<proteinExistence type="predicted"/>
<dbReference type="AlphaFoldDB" id="A0A673TMK4"/>
<feature type="domain" description="A-kinase anchor protein 2 C-terminal" evidence="3">
    <location>
        <begin position="293"/>
        <end position="627"/>
    </location>
</feature>
<keyword evidence="1" id="KW-0175">Coiled coil</keyword>
<keyword evidence="5" id="KW-1185">Reference proteome</keyword>
<dbReference type="InterPro" id="IPR042779">
    <property type="entry name" value="MISP/MISP3-like"/>
</dbReference>
<dbReference type="Ensembl" id="ENSSSUT00005011805.1">
    <property type="protein sequence ID" value="ENSSSUP00005010281.1"/>
    <property type="gene ID" value="ENSSSUG00005006613.1"/>
</dbReference>
<dbReference type="OMA" id="QASHRHD"/>
<feature type="compositionally biased region" description="Basic and acidic residues" evidence="2">
    <location>
        <begin position="381"/>
        <end position="390"/>
    </location>
</feature>
<feature type="region of interest" description="Disordered" evidence="2">
    <location>
        <begin position="375"/>
        <end position="452"/>
    </location>
</feature>
<dbReference type="Pfam" id="PF15304">
    <property type="entry name" value="AKAP2_C"/>
    <property type="match status" value="1"/>
</dbReference>
<evidence type="ECO:0000256" key="2">
    <source>
        <dbReference type="SAM" id="MobiDB-lite"/>
    </source>
</evidence>
<feature type="compositionally biased region" description="Basic and acidic residues" evidence="2">
    <location>
        <begin position="308"/>
        <end position="339"/>
    </location>
</feature>
<dbReference type="CTD" id="126353"/>
<dbReference type="RefSeq" id="XP_029773370.1">
    <property type="nucleotide sequence ID" value="XM_029917510.1"/>
</dbReference>
<name>A0A673TMK4_SURSU</name>
<dbReference type="RefSeq" id="XP_029773371.1">
    <property type="nucleotide sequence ID" value="XM_029917511.1"/>
</dbReference>
<dbReference type="OrthoDB" id="9449914at2759"/>
<reference evidence="4" key="2">
    <citation type="submission" date="2025-08" db="UniProtKB">
        <authorList>
            <consortium name="Ensembl"/>
        </authorList>
    </citation>
    <scope>IDENTIFICATION</scope>
</reference>
<evidence type="ECO:0000313" key="5">
    <source>
        <dbReference type="Proteomes" id="UP000472268"/>
    </source>
</evidence>
<feature type="compositionally biased region" description="Basic and acidic residues" evidence="2">
    <location>
        <begin position="583"/>
        <end position="592"/>
    </location>
</feature>
<gene>
    <name evidence="4" type="primary">MISP</name>
</gene>
<reference evidence="4 5" key="1">
    <citation type="submission" date="2019-05" db="EMBL/GenBank/DDBJ databases">
        <title>A Chromosome-scale Meerkat (S. suricatta) Genome Assembly.</title>
        <authorList>
            <person name="Dudchenko O."/>
            <person name="Lieberman Aiden E."/>
            <person name="Tung J."/>
            <person name="Barreiro L.B."/>
            <person name="Clutton-Brock T.H."/>
        </authorList>
    </citation>
    <scope>NUCLEOTIDE SEQUENCE [LARGE SCALE GENOMIC DNA]</scope>
</reference>
<organism evidence="4 5">
    <name type="scientific">Suricata suricatta</name>
    <name type="common">Meerkat</name>
    <dbReference type="NCBI Taxonomy" id="37032"/>
    <lineage>
        <taxon>Eukaryota</taxon>
        <taxon>Metazoa</taxon>
        <taxon>Chordata</taxon>
        <taxon>Craniata</taxon>
        <taxon>Vertebrata</taxon>
        <taxon>Euteleostomi</taxon>
        <taxon>Mammalia</taxon>
        <taxon>Eutheria</taxon>
        <taxon>Laurasiatheria</taxon>
        <taxon>Carnivora</taxon>
        <taxon>Feliformia</taxon>
        <taxon>Herpestidae</taxon>
        <taxon>Suricata</taxon>
    </lineage>
</organism>
<dbReference type="InterPro" id="IPR029304">
    <property type="entry name" value="AKAP2_C"/>
</dbReference>
<sequence length="634" mass="68181">MDRVTRYPIFSIPHSPRVAGLGLEEGTGYTFELVDVGPEASSWDQDQPQARPADREAWPNAAGRKASWSPCAFPEARGRPSPWRLCWEGDKDKEAQACHLDTGATQPTQPRSLEQERRAVIQGQALRKGGTVATLRGSLAPWDPRSPGQAPSGPLEEHTVDREQIDFLAARQQFVSLEQAGARAPPNLPAGVAPVWGPPGIRQAPKAPAGPPLANGYAAPLRPQVTVVVTGDKGAAGAQAVGDRSSQSPGGSPEPPGETPIEREIRLAQEREAALREQRGLRQAASQQELVEIPARPLLAKVSLASSPRRDRGRPSLYVRRDLAQETQREEDHRRREGLKAGQPSAPTGASVGPQPALKRALSSDCILGLAPEAGAARPAAEVRREDRPAHPAFHAYGKPGGPSAEEAKAVSSPKAAGPQWHLSESSGKPPGAKSQCSKPREGPPRAHGGVIRRECFRLQPLRFRVPEGPLQAEVRSPPGWEVGGILASRLQRSPSSELLEKEVESVLQREREVAAERRLALFPEVFSPPPEEEAEEAEDSRSSSAASGVTGSYSVSESHFFVSPIHLSGVAETEEAPAKAAPEQEKRKEQRYASISASDHINSEVLEATRVTRHTNAKARCWEARICASEGQG</sequence>
<dbReference type="RefSeq" id="XP_029773369.1">
    <property type="nucleotide sequence ID" value="XM_029917509.1"/>
</dbReference>
<evidence type="ECO:0000256" key="1">
    <source>
        <dbReference type="ARBA" id="ARBA00023054"/>
    </source>
</evidence>
<feature type="compositionally biased region" description="Basic and acidic residues" evidence="2">
    <location>
        <begin position="260"/>
        <end position="280"/>
    </location>
</feature>